<keyword evidence="2 3" id="KW-0413">Isomerase</keyword>
<evidence type="ECO:0000256" key="2">
    <source>
        <dbReference type="ARBA" id="ARBA00023235"/>
    </source>
</evidence>
<dbReference type="SUPFAM" id="SSF53681">
    <property type="entry name" value="Aspartate/glutamate racemase"/>
    <property type="match status" value="2"/>
</dbReference>
<dbReference type="Pfam" id="PF01177">
    <property type="entry name" value="Asp_Glu_race"/>
    <property type="match status" value="1"/>
</dbReference>
<dbReference type="NCBIfam" id="TIGR00035">
    <property type="entry name" value="asp_race"/>
    <property type="match status" value="1"/>
</dbReference>
<sequence length="227" mass="25008">MKRVGIIGGMGPLATIDLYEKIIKLADAKCDQDNIPLVIDNNTIIPDRPSYILDHTKPNPLPGLIQSANRLKNAGCEAICLACNTAHYFVDDIIKQTGVKVLDMPKITVNSILKDAKNVKNICVLATNVTISTGIYEKELNQNGLNSVKLSNQIQEKLMSCIYDGVKAGKVAKYTNLFEEIVNSLEADLFLAACTELPIFLPLIKTDKKFMDPTLELAKEIIKFSRG</sequence>
<name>A0A381DH33_9BACT</name>
<accession>A0A381DH33</accession>
<dbReference type="EMBL" id="UFVD01000001">
    <property type="protein sequence ID" value="SUX09726.1"/>
    <property type="molecule type" value="Genomic_DNA"/>
</dbReference>
<comment type="similarity">
    <text evidence="1">Belongs to the aspartate/glutamate racemases family.</text>
</comment>
<dbReference type="GeneID" id="93090618"/>
<dbReference type="PANTHER" id="PTHR21198">
    <property type="entry name" value="GLUTAMATE RACEMASE"/>
    <property type="match status" value="1"/>
</dbReference>
<dbReference type="GO" id="GO:0047689">
    <property type="term" value="F:aspartate racemase activity"/>
    <property type="evidence" value="ECO:0007669"/>
    <property type="project" value="UniProtKB-EC"/>
</dbReference>
<proteinExistence type="inferred from homology"/>
<keyword evidence="4" id="KW-1185">Reference proteome</keyword>
<dbReference type="InterPro" id="IPR015942">
    <property type="entry name" value="Asp/Glu/hydantoin_racemase"/>
</dbReference>
<dbReference type="OrthoDB" id="9803739at2"/>
<reference evidence="3 4" key="1">
    <citation type="submission" date="2018-06" db="EMBL/GenBank/DDBJ databases">
        <authorList>
            <consortium name="Pathogen Informatics"/>
            <person name="Doyle S."/>
        </authorList>
    </citation>
    <scope>NUCLEOTIDE SEQUENCE [LARGE SCALE GENOMIC DNA]</scope>
    <source>
        <strain evidence="3 4">NCTC12475</strain>
    </source>
</reference>
<gene>
    <name evidence="3" type="ORF">NCTC12475_00168</name>
</gene>
<dbReference type="STRING" id="32024.GCA_000788295_00088"/>
<dbReference type="Gene3D" id="3.40.50.1860">
    <property type="match status" value="2"/>
</dbReference>
<dbReference type="EC" id="5.1.1.13" evidence="3"/>
<organism evidence="3 4">
    <name type="scientific">Campylobacter sputorum subsp. sputorum</name>
    <dbReference type="NCBI Taxonomy" id="32024"/>
    <lineage>
        <taxon>Bacteria</taxon>
        <taxon>Pseudomonadati</taxon>
        <taxon>Campylobacterota</taxon>
        <taxon>Epsilonproteobacteria</taxon>
        <taxon>Campylobacterales</taxon>
        <taxon>Campylobacteraceae</taxon>
        <taxon>Campylobacter</taxon>
    </lineage>
</organism>
<protein>
    <submittedName>
        <fullName evidence="3">Aspartate racemase</fullName>
        <ecNumber evidence="3">5.1.1.13</ecNumber>
    </submittedName>
</protein>
<evidence type="ECO:0000313" key="3">
    <source>
        <dbReference type="EMBL" id="SUX09726.1"/>
    </source>
</evidence>
<evidence type="ECO:0000313" key="4">
    <source>
        <dbReference type="Proteomes" id="UP000254920"/>
    </source>
</evidence>
<dbReference type="AlphaFoldDB" id="A0A381DH33"/>
<dbReference type="InterPro" id="IPR004380">
    <property type="entry name" value="Asp_race"/>
</dbReference>
<dbReference type="RefSeq" id="WP_089182446.1">
    <property type="nucleotide sequence ID" value="NZ_CP043427.1"/>
</dbReference>
<dbReference type="Proteomes" id="UP000254920">
    <property type="component" value="Unassembled WGS sequence"/>
</dbReference>
<dbReference type="InterPro" id="IPR001920">
    <property type="entry name" value="Asp/Glu_race"/>
</dbReference>
<dbReference type="PANTHER" id="PTHR21198:SF7">
    <property type="entry name" value="ASPARTATE-GLUTAMATE RACEMASE FAMILY"/>
    <property type="match status" value="1"/>
</dbReference>
<evidence type="ECO:0000256" key="1">
    <source>
        <dbReference type="ARBA" id="ARBA00007847"/>
    </source>
</evidence>